<gene>
    <name evidence="2" type="ORF">P5G51_009140</name>
</gene>
<comment type="caution">
    <text evidence="2">The sequence shown here is derived from an EMBL/GenBank/DDBJ whole genome shotgun (WGS) entry which is preliminary data.</text>
</comment>
<dbReference type="PANTHER" id="PTHR34299">
    <property type="entry name" value="DIACYLGLYCEROL KINASE"/>
    <property type="match status" value="1"/>
</dbReference>
<evidence type="ECO:0000313" key="2">
    <source>
        <dbReference type="EMBL" id="MDY0405542.1"/>
    </source>
</evidence>
<feature type="transmembrane region" description="Helical" evidence="1">
    <location>
        <begin position="14"/>
        <end position="31"/>
    </location>
</feature>
<dbReference type="Proteomes" id="UP001228376">
    <property type="component" value="Unassembled WGS sequence"/>
</dbReference>
<name>A0ABU5CGT0_9BACI</name>
<accession>A0ABU5CGT0</accession>
<dbReference type="InterPro" id="IPR000829">
    <property type="entry name" value="DAGK"/>
</dbReference>
<dbReference type="Pfam" id="PF01219">
    <property type="entry name" value="DAGK_prokar"/>
    <property type="match status" value="1"/>
</dbReference>
<evidence type="ECO:0000256" key="1">
    <source>
        <dbReference type="SAM" id="Phobius"/>
    </source>
</evidence>
<organism evidence="2 3">
    <name type="scientific">Tigheibacillus jepli</name>
    <dbReference type="NCBI Taxonomy" id="3035914"/>
    <lineage>
        <taxon>Bacteria</taxon>
        <taxon>Bacillati</taxon>
        <taxon>Bacillota</taxon>
        <taxon>Bacilli</taxon>
        <taxon>Bacillales</taxon>
        <taxon>Bacillaceae</taxon>
        <taxon>Tigheibacillus</taxon>
    </lineage>
</organism>
<evidence type="ECO:0000313" key="3">
    <source>
        <dbReference type="Proteomes" id="UP001228376"/>
    </source>
</evidence>
<feature type="transmembrane region" description="Helical" evidence="1">
    <location>
        <begin position="78"/>
        <end position="100"/>
    </location>
</feature>
<proteinExistence type="predicted"/>
<dbReference type="PANTHER" id="PTHR34299:SF1">
    <property type="entry name" value="DIACYLGLYCEROL KINASE"/>
    <property type="match status" value="1"/>
</dbReference>
<feature type="transmembrane region" description="Helical" evidence="1">
    <location>
        <begin position="38"/>
        <end position="58"/>
    </location>
</feature>
<protein>
    <submittedName>
        <fullName evidence="2">Diacylglycerol kinase family protein</fullName>
        <ecNumber evidence="2">2.7.1.-</ecNumber>
    </submittedName>
</protein>
<dbReference type="EMBL" id="JAROCA020000001">
    <property type="protein sequence ID" value="MDY0405542.1"/>
    <property type="molecule type" value="Genomic_DNA"/>
</dbReference>
<dbReference type="RefSeq" id="WP_320384902.1">
    <property type="nucleotide sequence ID" value="NZ_JAROCA020000001.1"/>
</dbReference>
<keyword evidence="1" id="KW-0472">Membrane</keyword>
<dbReference type="InterPro" id="IPR033717">
    <property type="entry name" value="UDPK"/>
</dbReference>
<dbReference type="CDD" id="cd14265">
    <property type="entry name" value="UDPK_IM_like"/>
    <property type="match status" value="1"/>
</dbReference>
<keyword evidence="3" id="KW-1185">Reference proteome</keyword>
<reference evidence="2 3" key="1">
    <citation type="submission" date="2023-10" db="EMBL/GenBank/DDBJ databases">
        <title>179-bfca-hs.</title>
        <authorList>
            <person name="Miliotis G."/>
            <person name="Sengupta P."/>
            <person name="Hameed A."/>
            <person name="Chuvochina M."/>
            <person name="Mcdonagh F."/>
            <person name="Simpson A.C."/>
            <person name="Singh N.K."/>
            <person name="Rekha P.D."/>
            <person name="Raman K."/>
            <person name="Hugenholtz P."/>
            <person name="Venkateswaran K."/>
        </authorList>
    </citation>
    <scope>NUCLEOTIDE SEQUENCE [LARGE SCALE GENOMIC DNA]</scope>
    <source>
        <strain evidence="2 3">179-BFC-A-HS</strain>
    </source>
</reference>
<sequence>MSGILEVIGAERNFRIHLGVFFLVIVCGVYMKLSAMEWCLILIVSSLVMVAEMLNSAIERLIDYLKPEIHPAAKSIKDIAAGSVLLAVISAVAVGCIIFIPKIALLFTH</sequence>
<keyword evidence="1" id="KW-1133">Transmembrane helix</keyword>
<dbReference type="EC" id="2.7.1.-" evidence="2"/>
<dbReference type="GO" id="GO:0016301">
    <property type="term" value="F:kinase activity"/>
    <property type="evidence" value="ECO:0007669"/>
    <property type="project" value="UniProtKB-KW"/>
</dbReference>
<keyword evidence="1" id="KW-0812">Transmembrane</keyword>
<dbReference type="Gene3D" id="1.10.3830.10">
    <property type="entry name" value="Diacylglycerol kinase (DAGK) domain"/>
    <property type="match status" value="1"/>
</dbReference>
<keyword evidence="2" id="KW-0808">Transferase</keyword>
<keyword evidence="2" id="KW-0418">Kinase</keyword>